<dbReference type="Pfam" id="PF13927">
    <property type="entry name" value="Ig_3"/>
    <property type="match status" value="1"/>
</dbReference>
<dbReference type="SUPFAM" id="SSF48726">
    <property type="entry name" value="Immunoglobulin"/>
    <property type="match status" value="2"/>
</dbReference>
<dbReference type="Proteomes" id="UP000694844">
    <property type="component" value="Chromosome 1"/>
</dbReference>
<dbReference type="SMART" id="SM00408">
    <property type="entry name" value="IGc2"/>
    <property type="match status" value="2"/>
</dbReference>
<evidence type="ECO:0000256" key="4">
    <source>
        <dbReference type="ARBA" id="ARBA00023180"/>
    </source>
</evidence>
<dbReference type="Gene3D" id="2.60.40.10">
    <property type="entry name" value="Immunoglobulins"/>
    <property type="match status" value="2"/>
</dbReference>
<feature type="domain" description="Ig-like" evidence="7">
    <location>
        <begin position="174"/>
        <end position="256"/>
    </location>
</feature>
<organism evidence="8 9">
    <name type="scientific">Crassostrea virginica</name>
    <name type="common">Eastern oyster</name>
    <dbReference type="NCBI Taxonomy" id="6565"/>
    <lineage>
        <taxon>Eukaryota</taxon>
        <taxon>Metazoa</taxon>
        <taxon>Spiralia</taxon>
        <taxon>Lophotrochozoa</taxon>
        <taxon>Mollusca</taxon>
        <taxon>Bivalvia</taxon>
        <taxon>Autobranchia</taxon>
        <taxon>Pteriomorphia</taxon>
        <taxon>Ostreida</taxon>
        <taxon>Ostreoidea</taxon>
        <taxon>Ostreidae</taxon>
        <taxon>Crassostrea</taxon>
    </lineage>
</organism>
<evidence type="ECO:0000313" key="8">
    <source>
        <dbReference type="Proteomes" id="UP000694844"/>
    </source>
</evidence>
<dbReference type="GO" id="GO:0005886">
    <property type="term" value="C:plasma membrane"/>
    <property type="evidence" value="ECO:0007669"/>
    <property type="project" value="TreeGrafter"/>
</dbReference>
<gene>
    <name evidence="9" type="primary">LOC111123538</name>
</gene>
<accession>A0A8B8D0P5</accession>
<evidence type="ECO:0000259" key="7">
    <source>
        <dbReference type="PROSITE" id="PS50835"/>
    </source>
</evidence>
<dbReference type="OrthoDB" id="6084619at2759"/>
<dbReference type="CDD" id="cd00096">
    <property type="entry name" value="Ig"/>
    <property type="match status" value="1"/>
</dbReference>
<dbReference type="RefSeq" id="XP_022321648.1">
    <property type="nucleotide sequence ID" value="XM_022465940.1"/>
</dbReference>
<dbReference type="InterPro" id="IPR013783">
    <property type="entry name" value="Ig-like_fold"/>
</dbReference>
<dbReference type="GO" id="GO:0050839">
    <property type="term" value="F:cell adhesion molecule binding"/>
    <property type="evidence" value="ECO:0007669"/>
    <property type="project" value="TreeGrafter"/>
</dbReference>
<dbReference type="InterPro" id="IPR003598">
    <property type="entry name" value="Ig_sub2"/>
</dbReference>
<feature type="transmembrane region" description="Helical" evidence="6">
    <location>
        <begin position="369"/>
        <end position="388"/>
    </location>
</feature>
<evidence type="ECO:0000256" key="3">
    <source>
        <dbReference type="ARBA" id="ARBA00023157"/>
    </source>
</evidence>
<evidence type="ECO:0000256" key="6">
    <source>
        <dbReference type="SAM" id="Phobius"/>
    </source>
</evidence>
<dbReference type="InterPro" id="IPR013098">
    <property type="entry name" value="Ig_I-set"/>
</dbReference>
<dbReference type="InterPro" id="IPR036179">
    <property type="entry name" value="Ig-like_dom_sf"/>
</dbReference>
<dbReference type="AlphaFoldDB" id="A0A8B8D0P5"/>
<dbReference type="PANTHER" id="PTHR11640">
    <property type="entry name" value="NEPHRIN"/>
    <property type="match status" value="1"/>
</dbReference>
<keyword evidence="6" id="KW-1133">Transmembrane helix</keyword>
<dbReference type="GO" id="GO:0005911">
    <property type="term" value="C:cell-cell junction"/>
    <property type="evidence" value="ECO:0007669"/>
    <property type="project" value="TreeGrafter"/>
</dbReference>
<protein>
    <submittedName>
        <fullName evidence="9">Neuroglian-like isoform X2</fullName>
    </submittedName>
</protein>
<dbReference type="InterPro" id="IPR007110">
    <property type="entry name" value="Ig-like_dom"/>
</dbReference>
<dbReference type="InterPro" id="IPR051275">
    <property type="entry name" value="Cell_adhesion_signaling"/>
</dbReference>
<dbReference type="GeneID" id="111123538"/>
<keyword evidence="2 6" id="KW-0472">Membrane</keyword>
<reference evidence="8" key="1">
    <citation type="submission" date="2024-06" db="UniProtKB">
        <authorList>
            <consortium name="RefSeq"/>
        </authorList>
    </citation>
    <scope>NUCLEOTIDE SEQUENCE [LARGE SCALE GENOMIC DNA]</scope>
</reference>
<dbReference type="Pfam" id="PF07679">
    <property type="entry name" value="I-set"/>
    <property type="match status" value="1"/>
</dbReference>
<reference evidence="9" key="2">
    <citation type="submission" date="2025-08" db="UniProtKB">
        <authorList>
            <consortium name="RefSeq"/>
        </authorList>
    </citation>
    <scope>IDENTIFICATION</scope>
    <source>
        <tissue evidence="9">Whole sample</tissue>
    </source>
</reference>
<feature type="domain" description="Ig-like" evidence="7">
    <location>
        <begin position="261"/>
        <end position="353"/>
    </location>
</feature>
<evidence type="ECO:0000256" key="2">
    <source>
        <dbReference type="ARBA" id="ARBA00023136"/>
    </source>
</evidence>
<evidence type="ECO:0000256" key="1">
    <source>
        <dbReference type="ARBA" id="ARBA00004479"/>
    </source>
</evidence>
<dbReference type="InterPro" id="IPR003599">
    <property type="entry name" value="Ig_sub"/>
</dbReference>
<keyword evidence="4" id="KW-0325">Glycoprotein</keyword>
<keyword evidence="8" id="KW-1185">Reference proteome</keyword>
<keyword evidence="3" id="KW-1015">Disulfide bond</keyword>
<keyword evidence="5" id="KW-0393">Immunoglobulin domain</keyword>
<evidence type="ECO:0000256" key="5">
    <source>
        <dbReference type="ARBA" id="ARBA00023319"/>
    </source>
</evidence>
<dbReference type="PROSITE" id="PS50835">
    <property type="entry name" value="IG_LIKE"/>
    <property type="match status" value="2"/>
</dbReference>
<dbReference type="GO" id="GO:0098609">
    <property type="term" value="P:cell-cell adhesion"/>
    <property type="evidence" value="ECO:0007669"/>
    <property type="project" value="TreeGrafter"/>
</dbReference>
<dbReference type="SMART" id="SM00409">
    <property type="entry name" value="IG"/>
    <property type="match status" value="3"/>
</dbReference>
<name>A0A8B8D0P5_CRAVI</name>
<sequence length="445" mass="50225">MFKSFIGAHSLRLPPTISSVFSSEYFLDGSCTLSIRCQGINDVISAENQYGSTVSPFVKISEPVLNSFEMTHTSDVVVCLENEHCQLKCYGKPICEPHDACAVKWFQGSGTQNTVLRSEHTTIDLEGNLHFLNVSKVAGKKRYACAIWNKRIRKLVMGYSITLNVNDSTAAALPRAIYHSRSKAPLGKSAILQCIFSGILVPEIKWKRFNGSYITTNDKYRIGPYGRQLHVMNVTYDDEGNYSCYVNNLTQTPFLNVTSPPTFPENNRSFLTKTINIFTEDAIHLECNTVSSPTEKAPVITRWMKNGISIRSFQDSAVQLLENNSVLRINRTQFVNAGAFQCVAENSEGIAVANFLIELENVKGNERKLMIIILSSVVSLVILVCVIIRKRISQRNKGWKTKTEVDPNIYTLPREEFDERQRRSGDNIHIYYTAEETDSCYVYMN</sequence>
<dbReference type="PANTHER" id="PTHR11640:SF164">
    <property type="entry name" value="MAM DOMAIN-CONTAINING GLYCOSYLPHOSPHATIDYLINOSITOL ANCHOR PROTEIN 1"/>
    <property type="match status" value="1"/>
</dbReference>
<comment type="subcellular location">
    <subcellularLocation>
        <location evidence="1">Membrane</location>
        <topology evidence="1">Single-pass type I membrane protein</topology>
    </subcellularLocation>
</comment>
<proteinExistence type="predicted"/>
<evidence type="ECO:0000313" key="9">
    <source>
        <dbReference type="RefSeq" id="XP_022321648.1"/>
    </source>
</evidence>
<keyword evidence="6" id="KW-0812">Transmembrane</keyword>